<dbReference type="Pfam" id="PF00667">
    <property type="entry name" value="FAD_binding_1"/>
    <property type="match status" value="1"/>
</dbReference>
<comment type="catalytic activity">
    <reaction evidence="9">
        <text>2 oxidized [cytochrome P450] + NADPH = 2 reduced [cytochrome P450] + NADP(+) + H(+)</text>
        <dbReference type="Rhea" id="RHEA:24040"/>
        <dbReference type="Rhea" id="RHEA-COMP:14627"/>
        <dbReference type="Rhea" id="RHEA-COMP:14628"/>
        <dbReference type="ChEBI" id="CHEBI:15378"/>
        <dbReference type="ChEBI" id="CHEBI:55376"/>
        <dbReference type="ChEBI" id="CHEBI:57783"/>
        <dbReference type="ChEBI" id="CHEBI:58349"/>
        <dbReference type="ChEBI" id="CHEBI:60344"/>
        <dbReference type="EC" id="1.6.2.4"/>
    </reaction>
</comment>
<dbReference type="PROSITE" id="PS50112">
    <property type="entry name" value="PAS"/>
    <property type="match status" value="1"/>
</dbReference>
<evidence type="ECO:0000256" key="9">
    <source>
        <dbReference type="ARBA" id="ARBA00049342"/>
    </source>
</evidence>
<dbReference type="InterPro" id="IPR023173">
    <property type="entry name" value="NADPH_Cyt_P450_Rdtase_alpha"/>
</dbReference>
<evidence type="ECO:0000256" key="10">
    <source>
        <dbReference type="SAM" id="MobiDB-lite"/>
    </source>
</evidence>
<protein>
    <recommendedName>
        <fullName evidence="8">NADPH--hemoprotein reductase</fullName>
        <ecNumber evidence="8">1.6.2.4</ecNumber>
    </recommendedName>
</protein>
<dbReference type="CDD" id="cd00130">
    <property type="entry name" value="PAS"/>
    <property type="match status" value="1"/>
</dbReference>
<keyword evidence="7" id="KW-0560">Oxidoreductase</keyword>
<dbReference type="GO" id="GO:0003958">
    <property type="term" value="F:NADPH-hemoprotein reductase activity"/>
    <property type="evidence" value="ECO:0007669"/>
    <property type="project" value="UniProtKB-EC"/>
</dbReference>
<dbReference type="AlphaFoldDB" id="A0AA39CMK7"/>
<reference evidence="14" key="1">
    <citation type="submission" date="2022-10" db="EMBL/GenBank/DDBJ databases">
        <title>Culturing micro-colonial fungi from biological soil crusts in the Mojave desert and describing Neophaeococcomyces mojavensis, and introducing the new genera and species Taxawa tesnikishii.</title>
        <authorList>
            <person name="Kurbessoian T."/>
            <person name="Stajich J.E."/>
        </authorList>
    </citation>
    <scope>NUCLEOTIDE SEQUENCE</scope>
    <source>
        <strain evidence="14">TK_35</strain>
    </source>
</reference>
<accession>A0AA39CMK7</accession>
<sequence>MSIRPPPRARISMQEPNTPASPASKGPAMSYTPDNAQLLNAMQNVMVISTTDLQGNITYANDLFCTLTGFAREELIGQPHSIVRHPDVPKAVYKDMWDTIKAGKTWTGIVPNLGKGGVLYVVDTTVQPLFDADGNITSYISIRRVVNDLMQNYDLVEFSKEKFDDFYEAARLLVGFASESGNARALAQRLGADPDLQPHGPQVLPFNDIDVASLGHGDVLLAISSSFGDGEPPANGESFFESLRQAPALPGLRYAVFGLGDTGYPSFCGFTKALDAALSERQAQPLLHRVDADLGYEQFFQQWRPVLGQVLEGDAAAGQDLRLQVTAYGEDNAFNARIVERRRLSHSDPAAWHLQLDIAGSGMVYRAGDTLHLVPENDPALLQALATWLGDSSAVDALRDRELRLLSKSVLRELAKLGGSDVLKGLLKVSQKRELDAYLHGLDLLDVLQDHATPDSVPLARLRELLSARLPRAYSIASHPHDAQLSLCVREVRYTLRGRERFGTATGSLLHGGDTARVYCRSNPGFHLPDSGNAPLLLVGTGTGIAPLMGLMQELQATGDAREVHLVFGEKHREHDFLYHEQLQDWQARGVLAGLHTAFSRDAAQKVYVQHVLQQQAEQMQDVLARGGHIYLCGNKSHLEGAVREAIDAIGGDGHWDTLRGEGRTHCELY</sequence>
<dbReference type="GO" id="GO:0006355">
    <property type="term" value="P:regulation of DNA-templated transcription"/>
    <property type="evidence" value="ECO:0007669"/>
    <property type="project" value="InterPro"/>
</dbReference>
<dbReference type="InterPro" id="IPR001433">
    <property type="entry name" value="OxRdtase_FAD/NAD-bd"/>
</dbReference>
<evidence type="ECO:0000256" key="4">
    <source>
        <dbReference type="ARBA" id="ARBA00022643"/>
    </source>
</evidence>
<keyword evidence="5" id="KW-0274">FAD</keyword>
<dbReference type="SMART" id="SM00091">
    <property type="entry name" value="PAS"/>
    <property type="match status" value="1"/>
</dbReference>
<dbReference type="SUPFAM" id="SSF52218">
    <property type="entry name" value="Flavoproteins"/>
    <property type="match status" value="1"/>
</dbReference>
<dbReference type="EC" id="1.6.2.4" evidence="8"/>
<evidence type="ECO:0000256" key="8">
    <source>
        <dbReference type="ARBA" id="ARBA00023797"/>
    </source>
</evidence>
<feature type="region of interest" description="Disordered" evidence="10">
    <location>
        <begin position="1"/>
        <end position="31"/>
    </location>
</feature>
<dbReference type="Pfam" id="PF00258">
    <property type="entry name" value="Flavodoxin_1"/>
    <property type="match status" value="1"/>
</dbReference>
<evidence type="ECO:0000256" key="6">
    <source>
        <dbReference type="ARBA" id="ARBA00022857"/>
    </source>
</evidence>
<evidence type="ECO:0000256" key="7">
    <source>
        <dbReference type="ARBA" id="ARBA00023002"/>
    </source>
</evidence>
<dbReference type="InterPro" id="IPR001709">
    <property type="entry name" value="Flavoprot_Pyr_Nucl_cyt_Rdtase"/>
</dbReference>
<comment type="cofactor">
    <cofactor evidence="1">
        <name>FMN</name>
        <dbReference type="ChEBI" id="CHEBI:58210"/>
    </cofactor>
</comment>
<dbReference type="Gene3D" id="2.40.30.10">
    <property type="entry name" value="Translation factors"/>
    <property type="match status" value="1"/>
</dbReference>
<feature type="domain" description="PAS" evidence="11">
    <location>
        <begin position="48"/>
        <end position="103"/>
    </location>
</feature>
<dbReference type="PRINTS" id="PR00369">
    <property type="entry name" value="FLAVODOXIN"/>
</dbReference>
<dbReference type="InterPro" id="IPR029039">
    <property type="entry name" value="Flavoprotein-like_sf"/>
</dbReference>
<keyword evidence="6" id="KW-0521">NADP</keyword>
<dbReference type="InterPro" id="IPR003097">
    <property type="entry name" value="CysJ-like_FAD-binding"/>
</dbReference>
<dbReference type="Gene3D" id="3.40.50.80">
    <property type="entry name" value="Nucleotide-binding domain of ferredoxin-NADP reductase (FNR) module"/>
    <property type="match status" value="1"/>
</dbReference>
<dbReference type="Gene3D" id="1.20.990.10">
    <property type="entry name" value="NADPH-cytochrome p450 Reductase, Chain A, domain 3"/>
    <property type="match status" value="1"/>
</dbReference>
<dbReference type="PANTHER" id="PTHR19384">
    <property type="entry name" value="NITRIC OXIDE SYNTHASE-RELATED"/>
    <property type="match status" value="1"/>
</dbReference>
<dbReference type="SUPFAM" id="SSF55785">
    <property type="entry name" value="PYP-like sensor domain (PAS domain)"/>
    <property type="match status" value="1"/>
</dbReference>
<feature type="domain" description="FAD-binding FR-type" evidence="13">
    <location>
        <begin position="331"/>
        <end position="529"/>
    </location>
</feature>
<evidence type="ECO:0000256" key="2">
    <source>
        <dbReference type="ARBA" id="ARBA00001974"/>
    </source>
</evidence>
<dbReference type="GO" id="GO:0050660">
    <property type="term" value="F:flavin adenine dinucleotide binding"/>
    <property type="evidence" value="ECO:0007669"/>
    <property type="project" value="TreeGrafter"/>
</dbReference>
<dbReference type="SUPFAM" id="SSF63380">
    <property type="entry name" value="Riboflavin synthase domain-like"/>
    <property type="match status" value="1"/>
</dbReference>
<feature type="domain" description="Flavodoxin-like" evidence="12">
    <location>
        <begin position="172"/>
        <end position="308"/>
    </location>
</feature>
<evidence type="ECO:0000256" key="3">
    <source>
        <dbReference type="ARBA" id="ARBA00022630"/>
    </source>
</evidence>
<dbReference type="Pfam" id="PF00989">
    <property type="entry name" value="PAS"/>
    <property type="match status" value="1"/>
</dbReference>
<dbReference type="PANTHER" id="PTHR19384:SF17">
    <property type="entry name" value="NADPH--CYTOCHROME P450 REDUCTASE"/>
    <property type="match status" value="1"/>
</dbReference>
<evidence type="ECO:0000313" key="14">
    <source>
        <dbReference type="EMBL" id="KAJ9613808.1"/>
    </source>
</evidence>
<dbReference type="Pfam" id="PF00175">
    <property type="entry name" value="NAD_binding_1"/>
    <property type="match status" value="1"/>
</dbReference>
<evidence type="ECO:0000259" key="12">
    <source>
        <dbReference type="PROSITE" id="PS50902"/>
    </source>
</evidence>
<dbReference type="InterPro" id="IPR013767">
    <property type="entry name" value="PAS_fold"/>
</dbReference>
<dbReference type="PROSITE" id="PS50902">
    <property type="entry name" value="FLAVODOXIN_LIKE"/>
    <property type="match status" value="1"/>
</dbReference>
<dbReference type="InterPro" id="IPR035965">
    <property type="entry name" value="PAS-like_dom_sf"/>
</dbReference>
<dbReference type="SUPFAM" id="SSF52343">
    <property type="entry name" value="Ferredoxin reductase-like, C-terminal NADP-linked domain"/>
    <property type="match status" value="1"/>
</dbReference>
<dbReference type="GO" id="GO:0005829">
    <property type="term" value="C:cytosol"/>
    <property type="evidence" value="ECO:0007669"/>
    <property type="project" value="TreeGrafter"/>
</dbReference>
<evidence type="ECO:0000259" key="13">
    <source>
        <dbReference type="PROSITE" id="PS51384"/>
    </source>
</evidence>
<keyword evidence="3" id="KW-0285">Flavoprotein</keyword>
<dbReference type="InterPro" id="IPR000014">
    <property type="entry name" value="PAS"/>
</dbReference>
<dbReference type="InterPro" id="IPR017938">
    <property type="entry name" value="Riboflavin_synthase-like_b-brl"/>
</dbReference>
<proteinExistence type="predicted"/>
<evidence type="ECO:0000256" key="5">
    <source>
        <dbReference type="ARBA" id="ARBA00022827"/>
    </source>
</evidence>
<dbReference type="InterPro" id="IPR017927">
    <property type="entry name" value="FAD-bd_FR_type"/>
</dbReference>
<gene>
    <name evidence="14" type="ORF">H2204_014626</name>
</gene>
<dbReference type="InterPro" id="IPR008254">
    <property type="entry name" value="Flavodoxin/NO_synth"/>
</dbReference>
<dbReference type="InterPro" id="IPR001094">
    <property type="entry name" value="Flavdoxin-like"/>
</dbReference>
<dbReference type="PROSITE" id="PS51384">
    <property type="entry name" value="FAD_FR"/>
    <property type="match status" value="1"/>
</dbReference>
<dbReference type="EMBL" id="JAPDRN010000192">
    <property type="protein sequence ID" value="KAJ9613808.1"/>
    <property type="molecule type" value="Genomic_DNA"/>
</dbReference>
<dbReference type="Gene3D" id="3.30.450.20">
    <property type="entry name" value="PAS domain"/>
    <property type="match status" value="1"/>
</dbReference>
<name>A0AA39CMK7_9EURO</name>
<dbReference type="PRINTS" id="PR00371">
    <property type="entry name" value="FPNCR"/>
</dbReference>
<evidence type="ECO:0000256" key="1">
    <source>
        <dbReference type="ARBA" id="ARBA00001917"/>
    </source>
</evidence>
<keyword evidence="4" id="KW-0288">FMN</keyword>
<comment type="caution">
    <text evidence="14">The sequence shown here is derived from an EMBL/GenBank/DDBJ whole genome shotgun (WGS) entry which is preliminary data.</text>
</comment>
<evidence type="ECO:0000259" key="11">
    <source>
        <dbReference type="PROSITE" id="PS50112"/>
    </source>
</evidence>
<dbReference type="NCBIfam" id="TIGR00229">
    <property type="entry name" value="sensory_box"/>
    <property type="match status" value="1"/>
</dbReference>
<comment type="cofactor">
    <cofactor evidence="2">
        <name>FAD</name>
        <dbReference type="ChEBI" id="CHEBI:57692"/>
    </cofactor>
</comment>
<dbReference type="InterPro" id="IPR039261">
    <property type="entry name" value="FNR_nucleotide-bd"/>
</dbReference>
<dbReference type="Gene3D" id="3.40.50.360">
    <property type="match status" value="1"/>
</dbReference>
<dbReference type="GO" id="GO:0010181">
    <property type="term" value="F:FMN binding"/>
    <property type="evidence" value="ECO:0007669"/>
    <property type="project" value="InterPro"/>
</dbReference>
<organism evidence="14">
    <name type="scientific">Knufia peltigerae</name>
    <dbReference type="NCBI Taxonomy" id="1002370"/>
    <lineage>
        <taxon>Eukaryota</taxon>
        <taxon>Fungi</taxon>
        <taxon>Dikarya</taxon>
        <taxon>Ascomycota</taxon>
        <taxon>Pezizomycotina</taxon>
        <taxon>Eurotiomycetes</taxon>
        <taxon>Chaetothyriomycetidae</taxon>
        <taxon>Chaetothyriales</taxon>
        <taxon>Trichomeriaceae</taxon>
        <taxon>Knufia</taxon>
    </lineage>
</organism>